<dbReference type="KEGG" id="scq:SCULI_v1c08710"/>
<proteinExistence type="predicted"/>
<accession>W6A8D7</accession>
<dbReference type="Pfam" id="PF13274">
    <property type="entry name" value="SocA_Panacea"/>
    <property type="match status" value="1"/>
</dbReference>
<dbReference type="eggNOG" id="COG3600">
    <property type="taxonomic scope" value="Bacteria"/>
</dbReference>
<dbReference type="InterPro" id="IPR025272">
    <property type="entry name" value="SocA_Panacea"/>
</dbReference>
<dbReference type="RefSeq" id="WP_025363436.1">
    <property type="nucleotide sequence ID" value="NZ_CP006681.1"/>
</dbReference>
<dbReference type="HOGENOM" id="CLU_1617990_0_0_14"/>
<keyword evidence="3" id="KW-1185">Reference proteome</keyword>
<organism evidence="2 3">
    <name type="scientific">Spiroplasma culicicola AES-1</name>
    <dbReference type="NCBI Taxonomy" id="1276246"/>
    <lineage>
        <taxon>Bacteria</taxon>
        <taxon>Bacillati</taxon>
        <taxon>Mycoplasmatota</taxon>
        <taxon>Mollicutes</taxon>
        <taxon>Entomoplasmatales</taxon>
        <taxon>Spiroplasmataceae</taxon>
        <taxon>Spiroplasma</taxon>
    </lineage>
</organism>
<feature type="domain" description="Antitoxin SocA-like Panacea" evidence="1">
    <location>
        <begin position="33"/>
        <end position="126"/>
    </location>
</feature>
<protein>
    <recommendedName>
        <fullName evidence="1">Antitoxin SocA-like Panacea domain-containing protein</fullName>
    </recommendedName>
</protein>
<sequence length="164" mass="19989">MFFYSIEEYIDFVINKMAKVNLKVKKKVTQIQIQKIIYIIYAYFLIYKKPITKIDFETWKWGPVIYDLWKQQTIFKANNIPLLFQENIDLKYDTYKESIIVEKIVSFMMSLDSWNIVDICHKQTPWRYLYKPNKNILITDQDILKFYANNPNGFFEYLDFVINK</sequence>
<evidence type="ECO:0000259" key="1">
    <source>
        <dbReference type="Pfam" id="PF13274"/>
    </source>
</evidence>
<reference evidence="2 3" key="1">
    <citation type="journal article" date="2014" name="Genome Biol. Evol.">
        <title>Molecular evolution of the substrate utilization strategies and putative virulence factors in mosquito-associated Spiroplasma species.</title>
        <authorList>
            <person name="Chang T.H."/>
            <person name="Lo W.S."/>
            <person name="Ku C."/>
            <person name="Chen L.L."/>
            <person name="Kuo C.H."/>
        </authorList>
    </citation>
    <scope>NUCLEOTIDE SEQUENCE [LARGE SCALE GENOMIC DNA]</scope>
    <source>
        <strain evidence="2">AES-1</strain>
    </source>
</reference>
<dbReference type="Proteomes" id="UP000019267">
    <property type="component" value="Chromosome"/>
</dbReference>
<dbReference type="EMBL" id="CP006681">
    <property type="protein sequence ID" value="AHI53211.1"/>
    <property type="molecule type" value="Genomic_DNA"/>
</dbReference>
<dbReference type="OrthoDB" id="9799173at2"/>
<name>W6A8D7_9MOLU</name>
<dbReference type="PATRIC" id="fig|1276246.3.peg.866"/>
<evidence type="ECO:0000313" key="2">
    <source>
        <dbReference type="EMBL" id="AHI53211.1"/>
    </source>
</evidence>
<gene>
    <name evidence="2" type="ORF">SCULI_v1c08710</name>
</gene>
<evidence type="ECO:0000313" key="3">
    <source>
        <dbReference type="Proteomes" id="UP000019267"/>
    </source>
</evidence>
<dbReference type="STRING" id="1276246.SCULI_v1c08710"/>
<dbReference type="AlphaFoldDB" id="W6A8D7"/>